<dbReference type="Pfam" id="PF13450">
    <property type="entry name" value="NAD_binding_8"/>
    <property type="match status" value="1"/>
</dbReference>
<keyword evidence="3" id="KW-0503">Monooxygenase</keyword>
<evidence type="ECO:0000313" key="3">
    <source>
        <dbReference type="EMBL" id="KAH6691692.1"/>
    </source>
</evidence>
<evidence type="ECO:0000256" key="1">
    <source>
        <dbReference type="ARBA" id="ARBA00010139"/>
    </source>
</evidence>
<gene>
    <name evidence="3" type="ORF">F5X68DRAFT_267731</name>
</gene>
<dbReference type="OrthoDB" id="74360at2759"/>
<dbReference type="InterPro" id="IPR036188">
    <property type="entry name" value="FAD/NAD-bd_sf"/>
</dbReference>
<dbReference type="InterPro" id="IPR051209">
    <property type="entry name" value="FAD-bind_Monooxygenase_sf"/>
</dbReference>
<dbReference type="PANTHER" id="PTHR42877:SF12">
    <property type="entry name" value="MONOOXYGENASE"/>
    <property type="match status" value="1"/>
</dbReference>
<organism evidence="3 4">
    <name type="scientific">Plectosphaerella plurivora</name>
    <dbReference type="NCBI Taxonomy" id="936078"/>
    <lineage>
        <taxon>Eukaryota</taxon>
        <taxon>Fungi</taxon>
        <taxon>Dikarya</taxon>
        <taxon>Ascomycota</taxon>
        <taxon>Pezizomycotina</taxon>
        <taxon>Sordariomycetes</taxon>
        <taxon>Hypocreomycetidae</taxon>
        <taxon>Glomerellales</taxon>
        <taxon>Plectosphaerellaceae</taxon>
        <taxon>Plectosphaerella</taxon>
    </lineage>
</organism>
<evidence type="ECO:0000313" key="4">
    <source>
        <dbReference type="Proteomes" id="UP000770015"/>
    </source>
</evidence>
<feature type="region of interest" description="Disordered" evidence="2">
    <location>
        <begin position="1"/>
        <end position="43"/>
    </location>
</feature>
<name>A0A9P8VH77_9PEZI</name>
<accession>A0A9P8VH77</accession>
<dbReference type="PANTHER" id="PTHR42877">
    <property type="entry name" value="L-ORNITHINE N(5)-MONOOXYGENASE-RELATED"/>
    <property type="match status" value="1"/>
</dbReference>
<dbReference type="Gene3D" id="3.50.50.60">
    <property type="entry name" value="FAD/NAD(P)-binding domain"/>
    <property type="match status" value="3"/>
</dbReference>
<comment type="similarity">
    <text evidence="1">Belongs to the FAD-binding monooxygenase family.</text>
</comment>
<dbReference type="GO" id="GO:0004497">
    <property type="term" value="F:monooxygenase activity"/>
    <property type="evidence" value="ECO:0007669"/>
    <property type="project" value="UniProtKB-KW"/>
</dbReference>
<keyword evidence="4" id="KW-1185">Reference proteome</keyword>
<evidence type="ECO:0000256" key="2">
    <source>
        <dbReference type="SAM" id="MobiDB-lite"/>
    </source>
</evidence>
<keyword evidence="3" id="KW-0560">Oxidoreductase</keyword>
<sequence>MTRQDPSLSRHIEASANGGGSARLPVRDGSGRSDGAPPTSVYSIKEAPLGAPKHLRIVTIGAGASGINLIRTLRNTLPAGTFEHVVYEKNKDVGGTWYENRYPGCRCDVPSHDYQFSWRKNLEWSNFFAPAAEINAYLCRICDEEDMRSVIKTAHSVRGARWVEEEGMWHLDVTDLASGAIIEDKAHFLIDATGILNNWKWPDVPGLKEFEGDLIHTAAWPKNFNYKNSTVAVIGNGASGVQILPAIRPAPMLEKIELDAQENFTADQIARFKSNPAFYETFTSALELDSNIKFVIALMKDSPQQKWASGKVREFMTAMLKGDEKLCSQLIPNYPLGCRRMTPAPGYLESFHDPRVELRTKAIKSFTRTGVELDDGELLEVDAIICATGFDSSFKPVFPLVGTKGNLQDIWARETPKSYMSLAVDGCPNYFKFLGPNAPIAHGSVFTLSEQIATYIANLIAKAQSEGIRSVVPSTAAVDDYAAHVASFMPRTAFAGDCRSWYKQDGSITGLHPGSRMHFIEMLKRFRGEDWDITYEDVEGSGRRQNRFAYLGNGFTMTEVAMMKKAGMT</sequence>
<dbReference type="AlphaFoldDB" id="A0A9P8VH77"/>
<dbReference type="EMBL" id="JAGSXJ010000005">
    <property type="protein sequence ID" value="KAH6691692.1"/>
    <property type="molecule type" value="Genomic_DNA"/>
</dbReference>
<reference evidence="3" key="1">
    <citation type="journal article" date="2021" name="Nat. Commun.">
        <title>Genetic determinants of endophytism in the Arabidopsis root mycobiome.</title>
        <authorList>
            <person name="Mesny F."/>
            <person name="Miyauchi S."/>
            <person name="Thiergart T."/>
            <person name="Pickel B."/>
            <person name="Atanasova L."/>
            <person name="Karlsson M."/>
            <person name="Huettel B."/>
            <person name="Barry K.W."/>
            <person name="Haridas S."/>
            <person name="Chen C."/>
            <person name="Bauer D."/>
            <person name="Andreopoulos W."/>
            <person name="Pangilinan J."/>
            <person name="LaButti K."/>
            <person name="Riley R."/>
            <person name="Lipzen A."/>
            <person name="Clum A."/>
            <person name="Drula E."/>
            <person name="Henrissat B."/>
            <person name="Kohler A."/>
            <person name="Grigoriev I.V."/>
            <person name="Martin F.M."/>
            <person name="Hacquard S."/>
        </authorList>
    </citation>
    <scope>NUCLEOTIDE SEQUENCE</scope>
    <source>
        <strain evidence="3">MPI-SDFR-AT-0117</strain>
    </source>
</reference>
<proteinExistence type="inferred from homology"/>
<protein>
    <submittedName>
        <fullName evidence="3">Phenylacetone monooxygenase</fullName>
    </submittedName>
</protein>
<comment type="caution">
    <text evidence="3">The sequence shown here is derived from an EMBL/GenBank/DDBJ whole genome shotgun (WGS) entry which is preliminary data.</text>
</comment>
<dbReference type="Proteomes" id="UP000770015">
    <property type="component" value="Unassembled WGS sequence"/>
</dbReference>
<dbReference type="SUPFAM" id="SSF51905">
    <property type="entry name" value="FAD/NAD(P)-binding domain"/>
    <property type="match status" value="3"/>
</dbReference>